<feature type="domain" description="Telomerase activating protein Est1-like N-terminal" evidence="3">
    <location>
        <begin position="75"/>
        <end position="201"/>
    </location>
</feature>
<dbReference type="KEGG" id="clus:A9F13_09g02211"/>
<evidence type="ECO:0000256" key="1">
    <source>
        <dbReference type="SAM" id="MobiDB-lite"/>
    </source>
</evidence>
<evidence type="ECO:0000259" key="2">
    <source>
        <dbReference type="Pfam" id="PF10373"/>
    </source>
</evidence>
<organism evidence="4 5">
    <name type="scientific">Clavispora lusitaniae</name>
    <name type="common">Candida lusitaniae</name>
    <dbReference type="NCBI Taxonomy" id="36911"/>
    <lineage>
        <taxon>Eukaryota</taxon>
        <taxon>Fungi</taxon>
        <taxon>Dikarya</taxon>
        <taxon>Ascomycota</taxon>
        <taxon>Saccharomycotina</taxon>
        <taxon>Pichiomycetes</taxon>
        <taxon>Metschnikowiaceae</taxon>
        <taxon>Clavispora</taxon>
    </lineage>
</organism>
<feature type="compositionally biased region" description="Basic residues" evidence="1">
    <location>
        <begin position="614"/>
        <end position="624"/>
    </location>
</feature>
<evidence type="ECO:0000313" key="4">
    <source>
        <dbReference type="EMBL" id="OVF08279.1"/>
    </source>
</evidence>
<evidence type="ECO:0000259" key="3">
    <source>
        <dbReference type="Pfam" id="PF10374"/>
    </source>
</evidence>
<comment type="caution">
    <text evidence="4">The sequence shown here is derived from an EMBL/GenBank/DDBJ whole genome shotgun (WGS) entry which is preliminary data.</text>
</comment>
<feature type="compositionally biased region" description="Low complexity" evidence="1">
    <location>
        <begin position="693"/>
        <end position="704"/>
    </location>
</feature>
<dbReference type="Pfam" id="PF10374">
    <property type="entry name" value="EST1"/>
    <property type="match status" value="1"/>
</dbReference>
<evidence type="ECO:0000313" key="5">
    <source>
        <dbReference type="Proteomes" id="UP000195602"/>
    </source>
</evidence>
<feature type="region of interest" description="Disordered" evidence="1">
    <location>
        <begin position="608"/>
        <end position="641"/>
    </location>
</feature>
<sequence>MPSPQINSDLALHKSQLNDFLSKKYVDQPLLLGFTAVVQSKFCKWIQEDIDLLYHNSHNLQNGQADLAKFESVQLLETFWTQFIHPIIKFYQRQHAELLGLSLQPKKGSKAKFKSVEMRKLNEYFMKFAKCVISFYDKVMQYVAGSFTNSLIPSFFFKELEIEISSSQNEASDSNFLNSTKVILYQCLLGLGNVTRHSAQIDISYVQPCKSMASYQLYTKNEKPIANLKEKFVMPLLYYSKCIQLFPNMTDPYNHIGVIYNSLQEKFLAVVWFSRAQLTSSRKRDIAKYNMATIFTKPWLEETYSRVLKTPSKSWSISESQIILLRILGHLFYPQAYKKPMYYDKTAVDFLSTLFIQSNLWPYVRDARIISDMLIVLMSFFILAESEHSNEASTKCGSLLTRFVVNYLKHVSRWHSDTRDNTGVLQNIRMILAFCNEFPSSYKYSKEDIVRALHQAIWAILSDEDETSISNLLIAFSDNQVPVRSYLFSEDVQFKDFVAIGSRFKDFNDDHLYKSGNVDLLYGSYYYANSKEIPSFLDNEAAQRINKNAELHGYDRQSAIKEECVRYENYLRLHAAVIFMKKLFPHSFKVDEDSQSLVLEKVEIPATQKETSKGKRSNRKKRVKNTNDSQSSDAYVQSEVPQTKQIAASLDEIESMIAGHVSGFQSTQPSRDISTEGGLADMVNSIVSDDEGVQVQSSQKQRSSPNVSVTSRSEHEQSQTPPPYPLQSPPSRPEVMGFYPGMPQEPFAPQQVPFGYPPPGFLVSQPGHPYYSMHHQMGRGIFPPPPPPPPGPWQYDTQNGAVYTNESQNYNQYRQCPQYQR</sequence>
<reference evidence="4 5" key="1">
    <citation type="submission" date="2017-04" db="EMBL/GenBank/DDBJ databases">
        <title>Draft genome of the yeast Clavispora lusitaniae type strain CBS 6936.</title>
        <authorList>
            <person name="Durrens P."/>
            <person name="Klopp C."/>
            <person name="Biteau N."/>
            <person name="Fitton-Ouhabi V."/>
            <person name="Dementhon K."/>
            <person name="Accoceberry I."/>
            <person name="Sherman D.J."/>
            <person name="Noel T."/>
        </authorList>
    </citation>
    <scope>NUCLEOTIDE SEQUENCE [LARGE SCALE GENOMIC DNA]</scope>
    <source>
        <strain evidence="4 5">CBS 6936</strain>
    </source>
</reference>
<dbReference type="AlphaFoldDB" id="A0AA91PZF8"/>
<dbReference type="InterPro" id="IPR011990">
    <property type="entry name" value="TPR-like_helical_dom_sf"/>
</dbReference>
<dbReference type="SUPFAM" id="SSF48452">
    <property type="entry name" value="TPR-like"/>
    <property type="match status" value="1"/>
</dbReference>
<feature type="domain" description="DNA/RNA-binding" evidence="2">
    <location>
        <begin position="236"/>
        <end position="504"/>
    </location>
</feature>
<dbReference type="Pfam" id="PF10373">
    <property type="entry name" value="EST1_DNA_bind"/>
    <property type="match status" value="1"/>
</dbReference>
<feature type="region of interest" description="Disordered" evidence="1">
    <location>
        <begin position="774"/>
        <end position="799"/>
    </location>
</feature>
<feature type="compositionally biased region" description="Pro residues" evidence="1">
    <location>
        <begin position="782"/>
        <end position="792"/>
    </location>
</feature>
<dbReference type="Proteomes" id="UP000195602">
    <property type="component" value="Unassembled WGS sequence"/>
</dbReference>
<feature type="region of interest" description="Disordered" evidence="1">
    <location>
        <begin position="691"/>
        <end position="740"/>
    </location>
</feature>
<feature type="compositionally biased region" description="Polar residues" evidence="1">
    <location>
        <begin position="626"/>
        <end position="641"/>
    </location>
</feature>
<dbReference type="Gene3D" id="1.25.40.10">
    <property type="entry name" value="Tetratricopeptide repeat domain"/>
    <property type="match status" value="1"/>
</dbReference>
<dbReference type="InterPro" id="IPR018834">
    <property type="entry name" value="DNA/RNA-bd_Est1-type"/>
</dbReference>
<accession>A0AA91PZF8</accession>
<feature type="compositionally biased region" description="Pro residues" evidence="1">
    <location>
        <begin position="720"/>
        <end position="732"/>
    </location>
</feature>
<name>A0AA91PZF8_CLALS</name>
<dbReference type="InterPro" id="IPR019458">
    <property type="entry name" value="Est1-like_N"/>
</dbReference>
<gene>
    <name evidence="4" type="ORF">A9F13_09g02211</name>
</gene>
<proteinExistence type="predicted"/>
<dbReference type="EMBL" id="LYUB02000009">
    <property type="protein sequence ID" value="OVF08279.1"/>
    <property type="molecule type" value="Genomic_DNA"/>
</dbReference>
<protein>
    <submittedName>
        <fullName evidence="4">Uncharacterized protein</fullName>
    </submittedName>
</protein>